<dbReference type="STRING" id="446860.AS188_03010"/>
<evidence type="ECO:0000313" key="6">
    <source>
        <dbReference type="Proteomes" id="UP000321155"/>
    </source>
</evidence>
<dbReference type="Gene3D" id="3.40.50.150">
    <property type="entry name" value="Vaccinia Virus protein VP39"/>
    <property type="match status" value="1"/>
</dbReference>
<dbReference type="Proteomes" id="UP000321155">
    <property type="component" value="Unassembled WGS sequence"/>
</dbReference>
<evidence type="ECO:0000256" key="1">
    <source>
        <dbReference type="SAM" id="MobiDB-lite"/>
    </source>
</evidence>
<evidence type="ECO:0000313" key="4">
    <source>
        <dbReference type="EMBL" id="GEO91077.1"/>
    </source>
</evidence>
<reference evidence="3 5" key="1">
    <citation type="submission" date="2015-11" db="EMBL/GenBank/DDBJ databases">
        <title>Complete Genome Sequence of Kocuria flava strain HO-9041.</title>
        <authorList>
            <person name="Zhou M."/>
            <person name="Dai J."/>
        </authorList>
    </citation>
    <scope>NUCLEOTIDE SEQUENCE [LARGE SCALE GENOMIC DNA]</scope>
    <source>
        <strain evidence="3 5">HO-9041</strain>
    </source>
</reference>
<proteinExistence type="predicted"/>
<feature type="domain" description="Methyltransferase" evidence="2">
    <location>
        <begin position="56"/>
        <end position="157"/>
    </location>
</feature>
<dbReference type="EMBL" id="CP013254">
    <property type="protein sequence ID" value="ALU38884.1"/>
    <property type="molecule type" value="Genomic_DNA"/>
</dbReference>
<keyword evidence="6" id="KW-1185">Reference proteome</keyword>
<dbReference type="Proteomes" id="UP000057181">
    <property type="component" value="Chromosome"/>
</dbReference>
<dbReference type="InterPro" id="IPR029063">
    <property type="entry name" value="SAM-dependent_MTases_sf"/>
</dbReference>
<sequence>MDETQRMWEERWASGTHPPDGTAPHPEVTALLDRLAGRHGAPGAHHTPEDPRPTALDLGTGSGRHALALARAGWDVTAVDYSPSAVRTVDEALRAEGLPGRALVADLRAWTPGTPEHAGESTGTGTVPAHADLVVAAYFHHDLTLLRRAAEWLAPGGHLLWITHAPGSVDGPPPAVPRPDVHETLAVLEGKDLDLLRAEQVRTSPTALDVVVEALRPL</sequence>
<dbReference type="CDD" id="cd02440">
    <property type="entry name" value="AdoMet_MTases"/>
    <property type="match status" value="1"/>
</dbReference>
<dbReference type="Pfam" id="PF13649">
    <property type="entry name" value="Methyltransf_25"/>
    <property type="match status" value="1"/>
</dbReference>
<protein>
    <recommendedName>
        <fullName evidence="2">Methyltransferase domain-containing protein</fullName>
    </recommendedName>
</protein>
<dbReference type="InterPro" id="IPR041698">
    <property type="entry name" value="Methyltransf_25"/>
</dbReference>
<accession>A0A0U2WQS9</accession>
<evidence type="ECO:0000313" key="3">
    <source>
        <dbReference type="EMBL" id="ALU38884.1"/>
    </source>
</evidence>
<gene>
    <name evidence="3" type="ORF">AS188_03010</name>
    <name evidence="4" type="ORF">KFL01_03830</name>
</gene>
<evidence type="ECO:0000313" key="5">
    <source>
        <dbReference type="Proteomes" id="UP000057181"/>
    </source>
</evidence>
<dbReference type="KEGG" id="kfv:AS188_03010"/>
<dbReference type="AlphaFoldDB" id="A0A0U2WQS9"/>
<dbReference type="RefSeq" id="WP_058857596.1">
    <property type="nucleotide sequence ID" value="NZ_BJZR01000006.1"/>
</dbReference>
<name>A0A0U2WQS9_9MICC</name>
<dbReference type="SUPFAM" id="SSF53335">
    <property type="entry name" value="S-adenosyl-L-methionine-dependent methyltransferases"/>
    <property type="match status" value="1"/>
</dbReference>
<evidence type="ECO:0000259" key="2">
    <source>
        <dbReference type="Pfam" id="PF13649"/>
    </source>
</evidence>
<dbReference type="OrthoDB" id="9786503at2"/>
<reference evidence="4 6" key="2">
    <citation type="submission" date="2019-07" db="EMBL/GenBank/DDBJ databases">
        <title>Whole genome shotgun sequence of Kocuria flava NBRC 107626.</title>
        <authorList>
            <person name="Hosoyama A."/>
            <person name="Uohara A."/>
            <person name="Ohji S."/>
            <person name="Ichikawa N."/>
        </authorList>
    </citation>
    <scope>NUCLEOTIDE SEQUENCE [LARGE SCALE GENOMIC DNA]</scope>
    <source>
        <strain evidence="4 6">NBRC 107626</strain>
    </source>
</reference>
<feature type="region of interest" description="Disordered" evidence="1">
    <location>
        <begin position="38"/>
        <end position="60"/>
    </location>
</feature>
<dbReference type="EMBL" id="BJZR01000006">
    <property type="protein sequence ID" value="GEO91077.1"/>
    <property type="molecule type" value="Genomic_DNA"/>
</dbReference>
<organism evidence="3 5">
    <name type="scientific">Kocuria flava</name>
    <dbReference type="NCBI Taxonomy" id="446860"/>
    <lineage>
        <taxon>Bacteria</taxon>
        <taxon>Bacillati</taxon>
        <taxon>Actinomycetota</taxon>
        <taxon>Actinomycetes</taxon>
        <taxon>Micrococcales</taxon>
        <taxon>Micrococcaceae</taxon>
        <taxon>Kocuria</taxon>
    </lineage>
</organism>